<dbReference type="EMBL" id="LAZR01054709">
    <property type="protein sequence ID" value="KKK77956.1"/>
    <property type="molecule type" value="Genomic_DNA"/>
</dbReference>
<name>A0A0F9B035_9ZZZZ</name>
<gene>
    <name evidence="1" type="ORF">LCGC14_2848410</name>
</gene>
<evidence type="ECO:0000313" key="1">
    <source>
        <dbReference type="EMBL" id="KKK77956.1"/>
    </source>
</evidence>
<dbReference type="InterPro" id="IPR029044">
    <property type="entry name" value="Nucleotide-diphossugar_trans"/>
</dbReference>
<protein>
    <submittedName>
        <fullName evidence="1">Uncharacterized protein</fullName>
    </submittedName>
</protein>
<dbReference type="AlphaFoldDB" id="A0A0F9B035"/>
<organism evidence="1">
    <name type="scientific">marine sediment metagenome</name>
    <dbReference type="NCBI Taxonomy" id="412755"/>
    <lineage>
        <taxon>unclassified sequences</taxon>
        <taxon>metagenomes</taxon>
        <taxon>ecological metagenomes</taxon>
    </lineage>
</organism>
<feature type="non-terminal residue" evidence="1">
    <location>
        <position position="70"/>
    </location>
</feature>
<proteinExistence type="predicted"/>
<reference evidence="1" key="1">
    <citation type="journal article" date="2015" name="Nature">
        <title>Complex archaea that bridge the gap between prokaryotes and eukaryotes.</title>
        <authorList>
            <person name="Spang A."/>
            <person name="Saw J.H."/>
            <person name="Jorgensen S.L."/>
            <person name="Zaremba-Niedzwiedzka K."/>
            <person name="Martijn J."/>
            <person name="Lind A.E."/>
            <person name="van Eijk R."/>
            <person name="Schleper C."/>
            <person name="Guy L."/>
            <person name="Ettema T.J."/>
        </authorList>
    </citation>
    <scope>NUCLEOTIDE SEQUENCE</scope>
</reference>
<dbReference type="Gene3D" id="3.90.550.10">
    <property type="entry name" value="Spore Coat Polysaccharide Biosynthesis Protein SpsA, Chain A"/>
    <property type="match status" value="1"/>
</dbReference>
<accession>A0A0F9B035</accession>
<sequence>MSSLFRSKKEEESLATHPEHPSYIKEWLNRNTFHHSRFDDVEKLVTKKNELGCSISLCFPTLNEEKTIGR</sequence>
<comment type="caution">
    <text evidence="1">The sequence shown here is derived from an EMBL/GenBank/DDBJ whole genome shotgun (WGS) entry which is preliminary data.</text>
</comment>